<dbReference type="Proteomes" id="UP000789920">
    <property type="component" value="Unassembled WGS sequence"/>
</dbReference>
<keyword evidence="2" id="KW-1185">Reference proteome</keyword>
<comment type="caution">
    <text evidence="1">The sequence shown here is derived from an EMBL/GenBank/DDBJ whole genome shotgun (WGS) entry which is preliminary data.</text>
</comment>
<feature type="non-terminal residue" evidence="1">
    <location>
        <position position="68"/>
    </location>
</feature>
<accession>A0ACA9S3V4</accession>
<dbReference type="EMBL" id="CAJVQC010091277">
    <property type="protein sequence ID" value="CAG8825901.1"/>
    <property type="molecule type" value="Genomic_DNA"/>
</dbReference>
<reference evidence="1" key="1">
    <citation type="submission" date="2021-06" db="EMBL/GenBank/DDBJ databases">
        <authorList>
            <person name="Kallberg Y."/>
            <person name="Tangrot J."/>
            <person name="Rosling A."/>
        </authorList>
    </citation>
    <scope>NUCLEOTIDE SEQUENCE</scope>
    <source>
        <strain evidence="1">MA461A</strain>
    </source>
</reference>
<protein>
    <submittedName>
        <fullName evidence="1">30345_t:CDS:1</fullName>
    </submittedName>
</protein>
<gene>
    <name evidence="1" type="ORF">RPERSI_LOCUS26605</name>
</gene>
<evidence type="ECO:0000313" key="1">
    <source>
        <dbReference type="EMBL" id="CAG8825901.1"/>
    </source>
</evidence>
<evidence type="ECO:0000313" key="2">
    <source>
        <dbReference type="Proteomes" id="UP000789920"/>
    </source>
</evidence>
<organism evidence="1 2">
    <name type="scientific">Racocetra persica</name>
    <dbReference type="NCBI Taxonomy" id="160502"/>
    <lineage>
        <taxon>Eukaryota</taxon>
        <taxon>Fungi</taxon>
        <taxon>Fungi incertae sedis</taxon>
        <taxon>Mucoromycota</taxon>
        <taxon>Glomeromycotina</taxon>
        <taxon>Glomeromycetes</taxon>
        <taxon>Diversisporales</taxon>
        <taxon>Gigasporaceae</taxon>
        <taxon>Racocetra</taxon>
    </lineage>
</organism>
<sequence>ERTRKRGLVGKFGSEVSEDSTVVIIKAPLGIVVKIDAMMKGLLQSLMSIEYDSNEVNNKSSESNACTR</sequence>
<feature type="non-terminal residue" evidence="1">
    <location>
        <position position="1"/>
    </location>
</feature>
<proteinExistence type="predicted"/>
<name>A0ACA9S3V4_9GLOM</name>